<proteinExistence type="predicted"/>
<name>A0A9P0CXQ2_9CUCU</name>
<organism evidence="2 3">
    <name type="scientific">Psylliodes chrysocephalus</name>
    <dbReference type="NCBI Taxonomy" id="3402493"/>
    <lineage>
        <taxon>Eukaryota</taxon>
        <taxon>Metazoa</taxon>
        <taxon>Ecdysozoa</taxon>
        <taxon>Arthropoda</taxon>
        <taxon>Hexapoda</taxon>
        <taxon>Insecta</taxon>
        <taxon>Pterygota</taxon>
        <taxon>Neoptera</taxon>
        <taxon>Endopterygota</taxon>
        <taxon>Coleoptera</taxon>
        <taxon>Polyphaga</taxon>
        <taxon>Cucujiformia</taxon>
        <taxon>Chrysomeloidea</taxon>
        <taxon>Chrysomelidae</taxon>
        <taxon>Galerucinae</taxon>
        <taxon>Alticini</taxon>
        <taxon>Psylliodes</taxon>
    </lineage>
</organism>
<dbReference type="AlphaFoldDB" id="A0A9P0CXQ2"/>
<dbReference type="GO" id="GO:0005549">
    <property type="term" value="F:odorant binding"/>
    <property type="evidence" value="ECO:0007669"/>
    <property type="project" value="InterPro"/>
</dbReference>
<protein>
    <submittedName>
        <fullName evidence="2">Uncharacterized protein</fullName>
    </submittedName>
</protein>
<dbReference type="EMBL" id="OV651816">
    <property type="protein sequence ID" value="CAH1110281.1"/>
    <property type="molecule type" value="Genomic_DNA"/>
</dbReference>
<sequence length="145" mass="16126">MKYGCIIFFCFLAVTFANDTKEEIKKSHESCQNDPATKLKDDTLDNLRKGKPVDDPNLPKHTLCMNVVLGIQKENGDIDKDALKKDLEKEINDANKVSKILDACGTRAAGNTATEAATALSICLHKHLGHEGHHDHHDSHDQHHH</sequence>
<dbReference type="InterPro" id="IPR036728">
    <property type="entry name" value="PBP_GOBP_sf"/>
</dbReference>
<feature type="chain" id="PRO_5040482321" evidence="1">
    <location>
        <begin position="18"/>
        <end position="145"/>
    </location>
</feature>
<keyword evidence="3" id="KW-1185">Reference proteome</keyword>
<evidence type="ECO:0000313" key="3">
    <source>
        <dbReference type="Proteomes" id="UP001153636"/>
    </source>
</evidence>
<dbReference type="SMART" id="SM00708">
    <property type="entry name" value="PhBP"/>
    <property type="match status" value="1"/>
</dbReference>
<dbReference type="InterPro" id="IPR006170">
    <property type="entry name" value="PBP/GOBP"/>
</dbReference>
<dbReference type="CDD" id="cd23992">
    <property type="entry name" value="PBP_GOBP"/>
    <property type="match status" value="1"/>
</dbReference>
<dbReference type="Pfam" id="PF01395">
    <property type="entry name" value="PBP_GOBP"/>
    <property type="match status" value="1"/>
</dbReference>
<feature type="signal peptide" evidence="1">
    <location>
        <begin position="1"/>
        <end position="17"/>
    </location>
</feature>
<dbReference type="SUPFAM" id="SSF47565">
    <property type="entry name" value="Insect pheromone/odorant-binding proteins"/>
    <property type="match status" value="1"/>
</dbReference>
<evidence type="ECO:0000256" key="1">
    <source>
        <dbReference type="SAM" id="SignalP"/>
    </source>
</evidence>
<dbReference type="OrthoDB" id="6783999at2759"/>
<reference evidence="2" key="1">
    <citation type="submission" date="2022-01" db="EMBL/GenBank/DDBJ databases">
        <authorList>
            <person name="King R."/>
        </authorList>
    </citation>
    <scope>NUCLEOTIDE SEQUENCE</scope>
</reference>
<dbReference type="Proteomes" id="UP001153636">
    <property type="component" value="Chromosome 4"/>
</dbReference>
<dbReference type="Gene3D" id="1.10.238.20">
    <property type="entry name" value="Pheromone/general odorant binding protein domain"/>
    <property type="match status" value="1"/>
</dbReference>
<gene>
    <name evidence="2" type="ORF">PSYICH_LOCUS9930</name>
</gene>
<accession>A0A9P0CXQ2</accession>
<evidence type="ECO:0000313" key="2">
    <source>
        <dbReference type="EMBL" id="CAH1110281.1"/>
    </source>
</evidence>
<keyword evidence="1" id="KW-0732">Signal</keyword>